<evidence type="ECO:0000256" key="6">
    <source>
        <dbReference type="SAM" id="SignalP"/>
    </source>
</evidence>
<dbReference type="InterPro" id="IPR000601">
    <property type="entry name" value="PKD_dom"/>
</dbReference>
<reference evidence="8" key="1">
    <citation type="submission" date="2021-04" db="EMBL/GenBank/DDBJ databases">
        <title>Oceanospirillales bacteria with DddD are important DMSP degraders in coastal seawater.</title>
        <authorList>
            <person name="Liu J."/>
        </authorList>
    </citation>
    <scope>NUCLEOTIDE SEQUENCE</scope>
    <source>
        <strain evidence="8">GY6</strain>
    </source>
</reference>
<keyword evidence="3 5" id="KW-0378">Hydrolase</keyword>
<dbReference type="InterPro" id="IPR050131">
    <property type="entry name" value="Peptidase_S8_subtilisin-like"/>
</dbReference>
<dbReference type="InterPro" id="IPR036852">
    <property type="entry name" value="Peptidase_S8/S53_dom_sf"/>
</dbReference>
<dbReference type="InterPro" id="IPR023828">
    <property type="entry name" value="Peptidase_S8_Ser-AS"/>
</dbReference>
<protein>
    <submittedName>
        <fullName evidence="8">S8 family serine peptidase</fullName>
    </submittedName>
</protein>
<dbReference type="InterPro" id="IPR013783">
    <property type="entry name" value="Ig-like_fold"/>
</dbReference>
<dbReference type="EMBL" id="CP073344">
    <property type="protein sequence ID" value="UTW03264.1"/>
    <property type="molecule type" value="Genomic_DNA"/>
</dbReference>
<sequence length="725" mass="76508">MSRQRFLAILCALSFLCLANLSNAQTPDLSSQNIPRFAPDRVLVKFWPGTAASEIGKAHRSAKGLVLKTIPVIGVQVVQVQSGSVPAKVAAYQANPNVLYAEPDFYRLLVVPDEEEGPTPAGGADYFTEQWYLHNEAQPHSYIRQTIFGPTLNTTRGTADADINAPQGWDINQGVTVTDPTSYDAPKVAVLDSGADCMSLELSGKCLEQVNLVGNSTWDSCQDPEAACDNLGHGTFTAGEIIANTDNGKGIAGVGWNTSAGIFKVCYTELITDGVNVFVAGLCPVSASAEAIINAASNQYDADSKLIRSQYHVITMSYGSDSIGGDGTITPTSPSNAECAAVLEAWQQGVVVVAAAGNNGSTERVYPAACTVADGDLLQPDNTQSTVISVAASDDSDNKASFSTYSNNADPWVAMAAPGEAIIGLQPDAFCGIDPGSDSCVDWWNGTSMAAPLVAGSAALVWSDLYQTLGQGPSLAPADCTFNGQPCNQAVRNRLENSAAKVGAKSQDLLQWTRHGRLDLAAALAGPSNANADPVASFSYICTHTDCQFDSSSSRDSDGSINSWSWAFGDNTSSTEANPNHTYTSAGSYTVTLIVTDNDGASSNVSNGITVTEPVQQPLAAPTNLVANVQKTGKGKNKVISAASLSWAYDSANEDGFVVERCEEITSGRGKNRVVTCNYAEYVRVSDLSVDLDPDTDLGYRYRVRAYRGTEPDVEYSGPSNEVNI</sequence>
<proteinExistence type="inferred from homology"/>
<evidence type="ECO:0000256" key="2">
    <source>
        <dbReference type="ARBA" id="ARBA00022670"/>
    </source>
</evidence>
<dbReference type="PRINTS" id="PR00723">
    <property type="entry name" value="SUBTILISIN"/>
</dbReference>
<dbReference type="Gene3D" id="3.40.50.200">
    <property type="entry name" value="Peptidase S8/S53 domain"/>
    <property type="match status" value="1"/>
</dbReference>
<dbReference type="InterPro" id="IPR015500">
    <property type="entry name" value="Peptidase_S8_subtilisin-rel"/>
</dbReference>
<evidence type="ECO:0000256" key="1">
    <source>
        <dbReference type="ARBA" id="ARBA00011073"/>
    </source>
</evidence>
<gene>
    <name evidence="8" type="ORF">KDX31_18395</name>
</gene>
<evidence type="ECO:0000259" key="7">
    <source>
        <dbReference type="PROSITE" id="PS50093"/>
    </source>
</evidence>
<organism evidence="8 9">
    <name type="scientific">Amphritea atlantica</name>
    <dbReference type="NCBI Taxonomy" id="355243"/>
    <lineage>
        <taxon>Bacteria</taxon>
        <taxon>Pseudomonadati</taxon>
        <taxon>Pseudomonadota</taxon>
        <taxon>Gammaproteobacteria</taxon>
        <taxon>Oceanospirillales</taxon>
        <taxon>Oceanospirillaceae</taxon>
        <taxon>Amphritea</taxon>
    </lineage>
</organism>
<feature type="active site" description="Charge relay system" evidence="5">
    <location>
        <position position="192"/>
    </location>
</feature>
<keyword evidence="6" id="KW-0732">Signal</keyword>
<feature type="domain" description="PKD" evidence="7">
    <location>
        <begin position="549"/>
        <end position="614"/>
    </location>
</feature>
<name>A0ABY5GU12_9GAMM</name>
<dbReference type="InterPro" id="IPR035986">
    <property type="entry name" value="PKD_dom_sf"/>
</dbReference>
<evidence type="ECO:0000256" key="5">
    <source>
        <dbReference type="PROSITE-ProRule" id="PRU01240"/>
    </source>
</evidence>
<dbReference type="SUPFAM" id="SSF52743">
    <property type="entry name" value="Subtilisin-like"/>
    <property type="match status" value="1"/>
</dbReference>
<feature type="active site" description="Charge relay system" evidence="5">
    <location>
        <position position="448"/>
    </location>
</feature>
<dbReference type="Pfam" id="PF22148">
    <property type="entry name" value="Fervidolysin_NPro-like"/>
    <property type="match status" value="1"/>
</dbReference>
<dbReference type="Pfam" id="PF18911">
    <property type="entry name" value="PKD_4"/>
    <property type="match status" value="1"/>
</dbReference>
<dbReference type="PANTHER" id="PTHR43806">
    <property type="entry name" value="PEPTIDASE S8"/>
    <property type="match status" value="1"/>
</dbReference>
<comment type="similarity">
    <text evidence="1 5">Belongs to the peptidase S8 family.</text>
</comment>
<dbReference type="PROSITE" id="PS51892">
    <property type="entry name" value="SUBTILASE"/>
    <property type="match status" value="1"/>
</dbReference>
<dbReference type="CDD" id="cd00146">
    <property type="entry name" value="PKD"/>
    <property type="match status" value="1"/>
</dbReference>
<evidence type="ECO:0000313" key="8">
    <source>
        <dbReference type="EMBL" id="UTW03264.1"/>
    </source>
</evidence>
<keyword evidence="9" id="KW-1185">Reference proteome</keyword>
<dbReference type="Gene3D" id="2.60.40.10">
    <property type="entry name" value="Immunoglobulins"/>
    <property type="match status" value="1"/>
</dbReference>
<feature type="chain" id="PRO_5045857905" evidence="6">
    <location>
        <begin position="25"/>
        <end position="725"/>
    </location>
</feature>
<dbReference type="SMART" id="SM00089">
    <property type="entry name" value="PKD"/>
    <property type="match status" value="1"/>
</dbReference>
<dbReference type="Proteomes" id="UP001059950">
    <property type="component" value="Chromosome"/>
</dbReference>
<dbReference type="PROSITE" id="PS00138">
    <property type="entry name" value="SUBTILASE_SER"/>
    <property type="match status" value="1"/>
</dbReference>
<dbReference type="SUPFAM" id="SSF49299">
    <property type="entry name" value="PKD domain"/>
    <property type="match status" value="1"/>
</dbReference>
<evidence type="ECO:0000256" key="3">
    <source>
        <dbReference type="ARBA" id="ARBA00022801"/>
    </source>
</evidence>
<dbReference type="Pfam" id="PF00082">
    <property type="entry name" value="Peptidase_S8"/>
    <property type="match status" value="1"/>
</dbReference>
<dbReference type="InterPro" id="IPR022409">
    <property type="entry name" value="PKD/Chitinase_dom"/>
</dbReference>
<keyword evidence="2 5" id="KW-0645">Protease</keyword>
<dbReference type="InterPro" id="IPR054399">
    <property type="entry name" value="Fervidolysin-like_N_prodom"/>
</dbReference>
<dbReference type="InterPro" id="IPR000209">
    <property type="entry name" value="Peptidase_S8/S53_dom"/>
</dbReference>
<evidence type="ECO:0000313" key="9">
    <source>
        <dbReference type="Proteomes" id="UP001059950"/>
    </source>
</evidence>
<dbReference type="PROSITE" id="PS50093">
    <property type="entry name" value="PKD"/>
    <property type="match status" value="1"/>
</dbReference>
<dbReference type="PANTHER" id="PTHR43806:SF11">
    <property type="entry name" value="CEREVISIN-RELATED"/>
    <property type="match status" value="1"/>
</dbReference>
<evidence type="ECO:0000256" key="4">
    <source>
        <dbReference type="ARBA" id="ARBA00022825"/>
    </source>
</evidence>
<feature type="active site" description="Charge relay system" evidence="5">
    <location>
        <position position="233"/>
    </location>
</feature>
<keyword evidence="4 5" id="KW-0720">Serine protease</keyword>
<accession>A0ABY5GU12</accession>
<feature type="signal peptide" evidence="6">
    <location>
        <begin position="1"/>
        <end position="24"/>
    </location>
</feature>